<reference evidence="2 3" key="1">
    <citation type="submission" date="2017-03" db="EMBL/GenBank/DDBJ databases">
        <authorList>
            <person name="Fouts D."/>
            <person name="Stalin M.J."/>
            <person name="Chen L."/>
            <person name="Wright M."/>
            <person name="Sutton G."/>
            <person name="Nguyen K."/>
            <person name="Vanduin D."/>
            <person name="Rojas L."/>
            <person name="Hujer A."/>
            <person name="Hujer K."/>
            <person name="Bonomo R."/>
            <person name="Kreiswirth B."/>
            <person name="Adams M."/>
        </authorList>
    </citation>
    <scope>NUCLEOTIDE SEQUENCE [LARGE SCALE GENOMIC DNA]</scope>
    <source>
        <strain evidence="2 3">39383</strain>
    </source>
</reference>
<evidence type="ECO:0000313" key="2">
    <source>
        <dbReference type="EMBL" id="OVF70413.1"/>
    </source>
</evidence>
<sequence>MELERIRACVATALSDLHYLQRGILEVQLEQLRLANSGRFTDKPTRVIQMGENNKYEISVAAEQVRYHVGKTFKQSSMLLTELDFQTASWRRAIEQLNREEIAWLHYCYGCKPNFENDEVICQWLWLDFLVAHSKPDFKKMKEATKKKMRNLTYYAIQQVKASILRGEDVDPLREDEHISLLLNITVDSWRKDYKKRWLLMKSRCLHLNSIALFNAAEKRSEIINRHCTGSANVPVPADYAQEAR</sequence>
<dbReference type="PIRSF" id="PIRSF004417">
    <property type="entry name" value="Anti_term_Q"/>
    <property type="match status" value="1"/>
</dbReference>
<gene>
    <name evidence="1" type="ORF">B5L96_15525</name>
    <name evidence="2" type="ORF">B5L96_15640</name>
</gene>
<organism evidence="2 3">
    <name type="scientific">Klebsiella pneumoniae</name>
    <dbReference type="NCBI Taxonomy" id="573"/>
    <lineage>
        <taxon>Bacteria</taxon>
        <taxon>Pseudomonadati</taxon>
        <taxon>Pseudomonadota</taxon>
        <taxon>Gammaproteobacteria</taxon>
        <taxon>Enterobacterales</taxon>
        <taxon>Enterobacteriaceae</taxon>
        <taxon>Klebsiella/Raoultella group</taxon>
        <taxon>Klebsiella</taxon>
        <taxon>Klebsiella pneumoniae complex</taxon>
    </lineage>
</organism>
<accession>A0A237PT10</accession>
<comment type="caution">
    <text evidence="2">The sequence shown here is derived from an EMBL/GenBank/DDBJ whole genome shotgun (WGS) entry which is preliminary data.</text>
</comment>
<dbReference type="Pfam" id="PF06323">
    <property type="entry name" value="Phage_antiter_Q"/>
    <property type="match status" value="1"/>
</dbReference>
<name>A0A237PT10_KLEPN</name>
<dbReference type="EMBL" id="NDBK01000071">
    <property type="protein sequence ID" value="OVF70392.1"/>
    <property type="molecule type" value="Genomic_DNA"/>
</dbReference>
<dbReference type="AlphaFoldDB" id="A0A237PT10"/>
<dbReference type="RefSeq" id="WP_032408971.1">
    <property type="nucleotide sequence ID" value="NZ_BFCZ01000023.1"/>
</dbReference>
<protein>
    <submittedName>
        <fullName evidence="2">Phage antitermination protein</fullName>
    </submittedName>
</protein>
<evidence type="ECO:0000313" key="1">
    <source>
        <dbReference type="EMBL" id="OVF70392.1"/>
    </source>
</evidence>
<dbReference type="InterPro" id="IPR010455">
    <property type="entry name" value="Phage_82_GpQ"/>
</dbReference>
<evidence type="ECO:0000313" key="3">
    <source>
        <dbReference type="Proteomes" id="UP000196447"/>
    </source>
</evidence>
<dbReference type="Proteomes" id="UP000196447">
    <property type="component" value="Unassembled WGS sequence"/>
</dbReference>
<proteinExistence type="predicted"/>
<dbReference type="EMBL" id="NDBK01000071">
    <property type="protein sequence ID" value="OVF70413.1"/>
    <property type="molecule type" value="Genomic_DNA"/>
</dbReference>